<dbReference type="PANTHER" id="PTHR30164">
    <property type="entry name" value="MTFA PEPTIDASE"/>
    <property type="match status" value="1"/>
</dbReference>
<proteinExistence type="predicted"/>
<evidence type="ECO:0008006" key="3">
    <source>
        <dbReference type="Google" id="ProtNLM"/>
    </source>
</evidence>
<comment type="caution">
    <text evidence="1">The sequence shown here is derived from an EMBL/GenBank/DDBJ whole genome shotgun (WGS) entry which is preliminary data.</text>
</comment>
<dbReference type="AlphaFoldDB" id="A0A1S8DFL9"/>
<dbReference type="InterPro" id="IPR010384">
    <property type="entry name" value="MtfA_fam"/>
</dbReference>
<dbReference type="EMBL" id="MUBC01000029">
    <property type="protein sequence ID" value="ONM43360.1"/>
    <property type="molecule type" value="Genomic_DNA"/>
</dbReference>
<gene>
    <name evidence="1" type="ORF">BXT89_13100</name>
</gene>
<organism evidence="1 2">
    <name type="scientific">Halopseudomonas pachastrellae</name>
    <dbReference type="NCBI Taxonomy" id="254161"/>
    <lineage>
        <taxon>Bacteria</taxon>
        <taxon>Pseudomonadati</taxon>
        <taxon>Pseudomonadota</taxon>
        <taxon>Gammaproteobacteria</taxon>
        <taxon>Pseudomonadales</taxon>
        <taxon>Pseudomonadaceae</taxon>
        <taxon>Halopseudomonas</taxon>
    </lineage>
</organism>
<evidence type="ECO:0000313" key="2">
    <source>
        <dbReference type="Proteomes" id="UP000242847"/>
    </source>
</evidence>
<dbReference type="Gene3D" id="3.40.390.10">
    <property type="entry name" value="Collagenase (Catalytic Domain)"/>
    <property type="match status" value="1"/>
</dbReference>
<dbReference type="GO" id="GO:0008237">
    <property type="term" value="F:metallopeptidase activity"/>
    <property type="evidence" value="ECO:0007669"/>
    <property type="project" value="InterPro"/>
</dbReference>
<dbReference type="InterPro" id="IPR024079">
    <property type="entry name" value="MetalloPept_cat_dom_sf"/>
</dbReference>
<keyword evidence="2" id="KW-1185">Reference proteome</keyword>
<dbReference type="Proteomes" id="UP000242847">
    <property type="component" value="Unassembled WGS sequence"/>
</dbReference>
<dbReference type="GO" id="GO:0004177">
    <property type="term" value="F:aminopeptidase activity"/>
    <property type="evidence" value="ECO:0007669"/>
    <property type="project" value="TreeGrafter"/>
</dbReference>
<dbReference type="RefSeq" id="WP_211276293.1">
    <property type="nucleotide sequence ID" value="NZ_FOUD01000022.1"/>
</dbReference>
<accession>A0A1S8DFL9</accession>
<evidence type="ECO:0000313" key="1">
    <source>
        <dbReference type="EMBL" id="ONM43360.1"/>
    </source>
</evidence>
<dbReference type="CDD" id="cd20169">
    <property type="entry name" value="Peptidase_M90_mtfA"/>
    <property type="match status" value="1"/>
</dbReference>
<name>A0A1S8DFL9_9GAMM</name>
<dbReference type="InterPro" id="IPR042252">
    <property type="entry name" value="MtfA_N"/>
</dbReference>
<dbReference type="Gene3D" id="1.10.472.150">
    <property type="entry name" value="Glucose-regulated metallo-peptidase M90, N-terminal domain"/>
    <property type="match status" value="1"/>
</dbReference>
<dbReference type="STRING" id="254161.SAMN05216256_12234"/>
<dbReference type="GO" id="GO:0005829">
    <property type="term" value="C:cytosol"/>
    <property type="evidence" value="ECO:0007669"/>
    <property type="project" value="TreeGrafter"/>
</dbReference>
<sequence>MGLFKWWRQRREAKQLRELQQNLDPQLWQQALGDWPFYQHSTPAARTRLHELALRLLLRKHLHATEGVELTDALRLRVAGMAVAPVLELGLDWYAGWQTLIFYDGPFRARHQWRDEAGVVHEGERQLSGEAWLRGPVVLSLDDVRHSGRADGFNVVIHELAHTLDMRSSSANGAPPLHRGMSQADWARDMQAAWDDLGQRFERNEALPLDPYALEAPAEFFAVLSESFFERPAVLRREWPAVYRHLADFYRQDPVKMLG</sequence>
<protein>
    <recommendedName>
        <fullName evidence="3">Zn-dependent hydrolase</fullName>
    </recommendedName>
</protein>
<reference evidence="1 2" key="1">
    <citation type="submission" date="2017-01" db="EMBL/GenBank/DDBJ databases">
        <title>Draft genome sequence of Pseudomonas pachastrellae type strain CCUG 46540T from a deep sea.</title>
        <authorList>
            <person name="Gomila M."/>
            <person name="Mulet M."/>
            <person name="Lalucat J."/>
            <person name="Garcia-Valdes E."/>
        </authorList>
    </citation>
    <scope>NUCLEOTIDE SEQUENCE [LARGE SCALE GENOMIC DNA]</scope>
    <source>
        <strain evidence="1 2">CCUG 46540</strain>
    </source>
</reference>
<dbReference type="PANTHER" id="PTHR30164:SF2">
    <property type="entry name" value="PROTEIN MTFA"/>
    <property type="match status" value="1"/>
</dbReference>
<dbReference type="SUPFAM" id="SSF55486">
    <property type="entry name" value="Metalloproteases ('zincins'), catalytic domain"/>
    <property type="match status" value="1"/>
</dbReference>
<dbReference type="Pfam" id="PF06167">
    <property type="entry name" value="Peptidase_M90"/>
    <property type="match status" value="1"/>
</dbReference>